<dbReference type="AlphaFoldDB" id="A0A933GL53"/>
<reference evidence="2" key="1">
    <citation type="submission" date="2020-07" db="EMBL/GenBank/DDBJ databases">
        <title>Huge and variable diversity of episymbiotic CPR bacteria and DPANN archaea in groundwater ecosystems.</title>
        <authorList>
            <person name="He C.Y."/>
            <person name="Keren R."/>
            <person name="Whittaker M."/>
            <person name="Farag I.F."/>
            <person name="Doudna J."/>
            <person name="Cate J.H.D."/>
            <person name="Banfield J.F."/>
        </authorList>
    </citation>
    <scope>NUCLEOTIDE SEQUENCE</scope>
    <source>
        <strain evidence="2">NC_groundwater_1482_Ag_S-0.65um_47_24</strain>
    </source>
</reference>
<organism evidence="2 3">
    <name type="scientific">Tectimicrobiota bacterium</name>
    <dbReference type="NCBI Taxonomy" id="2528274"/>
    <lineage>
        <taxon>Bacteria</taxon>
        <taxon>Pseudomonadati</taxon>
        <taxon>Nitrospinota/Tectimicrobiota group</taxon>
        <taxon>Candidatus Tectimicrobiota</taxon>
    </lineage>
</organism>
<accession>A0A933GL53</accession>
<dbReference type="Proteomes" id="UP000772181">
    <property type="component" value="Unassembled WGS sequence"/>
</dbReference>
<sequence length="77" mass="8647">MDLFSPGTPILLQMNSGNDKTKYHCSIIGHERGKYFIVRIPSSYQRLIISGSNPLVPHIVSFTSRGYAFKFETQALA</sequence>
<feature type="non-terminal residue" evidence="2">
    <location>
        <position position="77"/>
    </location>
</feature>
<keyword evidence="2" id="KW-0966">Cell projection</keyword>
<dbReference type="SUPFAM" id="SSF141371">
    <property type="entry name" value="PilZ domain-like"/>
    <property type="match status" value="1"/>
</dbReference>
<comment type="caution">
    <text evidence="2">The sequence shown here is derived from an EMBL/GenBank/DDBJ whole genome shotgun (WGS) entry which is preliminary data.</text>
</comment>
<evidence type="ECO:0000313" key="3">
    <source>
        <dbReference type="Proteomes" id="UP000772181"/>
    </source>
</evidence>
<evidence type="ECO:0000259" key="1">
    <source>
        <dbReference type="Pfam" id="PF12945"/>
    </source>
</evidence>
<dbReference type="Pfam" id="PF12945">
    <property type="entry name" value="PilZNR"/>
    <property type="match status" value="1"/>
</dbReference>
<feature type="domain" description="Type III secretion system flagellar brake protein YcgR PilZN" evidence="1">
    <location>
        <begin position="6"/>
        <end position="76"/>
    </location>
</feature>
<protein>
    <submittedName>
        <fullName evidence="2">Flagellar brake protein</fullName>
    </submittedName>
</protein>
<proteinExistence type="predicted"/>
<gene>
    <name evidence="2" type="ORF">HY730_03555</name>
</gene>
<dbReference type="EMBL" id="JACQWF010000159">
    <property type="protein sequence ID" value="MBI4595436.1"/>
    <property type="molecule type" value="Genomic_DNA"/>
</dbReference>
<dbReference type="InterPro" id="IPR009926">
    <property type="entry name" value="T3SS_YcgR_PilZN"/>
</dbReference>
<keyword evidence="2" id="KW-0969">Cilium</keyword>
<name>A0A933GL53_UNCTE</name>
<evidence type="ECO:0000313" key="2">
    <source>
        <dbReference type="EMBL" id="MBI4595436.1"/>
    </source>
</evidence>
<keyword evidence="2" id="KW-0282">Flagellum</keyword>